<dbReference type="InterPro" id="IPR036188">
    <property type="entry name" value="FAD/NAD-bd_sf"/>
</dbReference>
<keyword evidence="7" id="KW-0503">Monooxygenase</keyword>
<name>A0A811JUJ4_9BILA</name>
<evidence type="ECO:0000313" key="9">
    <source>
        <dbReference type="Proteomes" id="UP000614601"/>
    </source>
</evidence>
<reference evidence="8" key="1">
    <citation type="submission" date="2020-09" db="EMBL/GenBank/DDBJ databases">
        <authorList>
            <person name="Kikuchi T."/>
        </authorList>
    </citation>
    <scope>NUCLEOTIDE SEQUENCE</scope>
    <source>
        <strain evidence="8">SH1</strain>
    </source>
</reference>
<evidence type="ECO:0000313" key="8">
    <source>
        <dbReference type="EMBL" id="CAD5207127.1"/>
    </source>
</evidence>
<dbReference type="FunFam" id="3.50.50.60:FF:000023">
    <property type="entry name" value="Dimethylaniline monooxygenase [N-oxide-forming]"/>
    <property type="match status" value="1"/>
</dbReference>
<dbReference type="Pfam" id="PF00743">
    <property type="entry name" value="FMO-like"/>
    <property type="match status" value="1"/>
</dbReference>
<evidence type="ECO:0000256" key="5">
    <source>
        <dbReference type="ARBA" id="ARBA00022857"/>
    </source>
</evidence>
<keyword evidence="9" id="KW-1185">Reference proteome</keyword>
<dbReference type="GO" id="GO:0050660">
    <property type="term" value="F:flavin adenine dinucleotide binding"/>
    <property type="evidence" value="ECO:0007669"/>
    <property type="project" value="InterPro"/>
</dbReference>
<dbReference type="EMBL" id="CAJFCW020000001">
    <property type="protein sequence ID" value="CAG9084444.1"/>
    <property type="molecule type" value="Genomic_DNA"/>
</dbReference>
<keyword evidence="5" id="KW-0521">NADP</keyword>
<dbReference type="Proteomes" id="UP000614601">
    <property type="component" value="Unassembled WGS sequence"/>
</dbReference>
<dbReference type="GO" id="GO:0004499">
    <property type="term" value="F:N,N-dimethylaniline monooxygenase activity"/>
    <property type="evidence" value="ECO:0007669"/>
    <property type="project" value="InterPro"/>
</dbReference>
<dbReference type="GO" id="GO:0050661">
    <property type="term" value="F:NADP binding"/>
    <property type="evidence" value="ECO:0007669"/>
    <property type="project" value="InterPro"/>
</dbReference>
<organism evidence="8 9">
    <name type="scientific">Bursaphelenchus okinawaensis</name>
    <dbReference type="NCBI Taxonomy" id="465554"/>
    <lineage>
        <taxon>Eukaryota</taxon>
        <taxon>Metazoa</taxon>
        <taxon>Ecdysozoa</taxon>
        <taxon>Nematoda</taxon>
        <taxon>Chromadorea</taxon>
        <taxon>Rhabditida</taxon>
        <taxon>Tylenchina</taxon>
        <taxon>Tylenchomorpha</taxon>
        <taxon>Aphelenchoidea</taxon>
        <taxon>Aphelenchoididae</taxon>
        <taxon>Bursaphelenchus</taxon>
    </lineage>
</organism>
<evidence type="ECO:0000256" key="4">
    <source>
        <dbReference type="ARBA" id="ARBA00022827"/>
    </source>
</evidence>
<keyword evidence="4 7" id="KW-0274">FAD</keyword>
<comment type="similarity">
    <text evidence="2 7">Belongs to the FMO family.</text>
</comment>
<dbReference type="PANTHER" id="PTHR23023">
    <property type="entry name" value="DIMETHYLANILINE MONOOXYGENASE"/>
    <property type="match status" value="1"/>
</dbReference>
<dbReference type="OrthoDB" id="66881at2759"/>
<dbReference type="PIRSF" id="PIRSF000332">
    <property type="entry name" value="FMO"/>
    <property type="match status" value="1"/>
</dbReference>
<evidence type="ECO:0000256" key="1">
    <source>
        <dbReference type="ARBA" id="ARBA00001974"/>
    </source>
</evidence>
<comment type="cofactor">
    <cofactor evidence="1 7">
        <name>FAD</name>
        <dbReference type="ChEBI" id="CHEBI:57692"/>
    </cofactor>
</comment>
<accession>A0A811JUJ4</accession>
<dbReference type="EC" id="1.-.-.-" evidence="7"/>
<proteinExistence type="inferred from homology"/>
<evidence type="ECO:0000256" key="3">
    <source>
        <dbReference type="ARBA" id="ARBA00022630"/>
    </source>
</evidence>
<gene>
    <name evidence="8" type="ORF">BOKJ2_LOCUS1811</name>
</gene>
<dbReference type="Proteomes" id="UP000783686">
    <property type="component" value="Unassembled WGS sequence"/>
</dbReference>
<dbReference type="InterPro" id="IPR050346">
    <property type="entry name" value="FMO-like"/>
</dbReference>
<dbReference type="InterPro" id="IPR020946">
    <property type="entry name" value="Flavin_mOase-like"/>
</dbReference>
<dbReference type="EMBL" id="CAJFDH010000001">
    <property type="protein sequence ID" value="CAD5207127.1"/>
    <property type="molecule type" value="Genomic_DNA"/>
</dbReference>
<evidence type="ECO:0000256" key="2">
    <source>
        <dbReference type="ARBA" id="ARBA00009183"/>
    </source>
</evidence>
<dbReference type="SUPFAM" id="SSF51905">
    <property type="entry name" value="FAD/NAD(P)-binding domain"/>
    <property type="match status" value="2"/>
</dbReference>
<comment type="caution">
    <text evidence="8">The sequence shown here is derived from an EMBL/GenBank/DDBJ whole genome shotgun (WGS) entry which is preliminary data.</text>
</comment>
<dbReference type="AlphaFoldDB" id="A0A811JUJ4"/>
<dbReference type="InterPro" id="IPR000960">
    <property type="entry name" value="Flavin_mOase"/>
</dbReference>
<sequence length="393" mass="44641">MVIMLPPKCQNHGQAKTNGNKNVLIVGIGNSAVDVASELTNVAKQVTMSTRNGTWVVSKHIERGYPLDMYLNSKVTFLKKWLNIEKFNNDSVEKFSNFFDQDEYGSKPKHKFWSQQPTISDDLHNKISSGTIVLKGDIKCFTENGVIFEDGSFTEVDEVICCTGFKFDFLFLDFGKLVPVVDIKNELYKKSFPLNSADKNTLAIIGLYQLLGSIFAPAELNIRVFFEQALGHIKLPSKTNMIKDIEASNKRTFNRYANIPRNALQIDYVEYTDEMADLIGCKPPMTTLFFTDYTLWKILFFGPNVPYAYRLVGPHSWPKARETILTVQDRRIQAIHKRQTPNNPLEKCLELKKEKLSPAWITVGAIVLLGVSAKLYQGGRFDNVIDSINRIFN</sequence>
<keyword evidence="3 7" id="KW-0285">Flavoprotein</keyword>
<dbReference type="Gene3D" id="3.50.50.60">
    <property type="entry name" value="FAD/NAD(P)-binding domain"/>
    <property type="match status" value="2"/>
</dbReference>
<keyword evidence="6 7" id="KW-0560">Oxidoreductase</keyword>
<protein>
    <recommendedName>
        <fullName evidence="7">Flavin-containing monooxygenase</fullName>
        <ecNumber evidence="7">1.-.-.-</ecNumber>
    </recommendedName>
</protein>
<evidence type="ECO:0000256" key="6">
    <source>
        <dbReference type="ARBA" id="ARBA00023002"/>
    </source>
</evidence>
<evidence type="ECO:0000256" key="7">
    <source>
        <dbReference type="RuleBase" id="RU361177"/>
    </source>
</evidence>